<organism evidence="1">
    <name type="scientific">freshwater metagenome</name>
    <dbReference type="NCBI Taxonomy" id="449393"/>
    <lineage>
        <taxon>unclassified sequences</taxon>
        <taxon>metagenomes</taxon>
        <taxon>ecological metagenomes</taxon>
    </lineage>
</organism>
<dbReference type="GO" id="GO:0070297">
    <property type="term" value="P:regulation of phosphorelay signal transduction system"/>
    <property type="evidence" value="ECO:0007669"/>
    <property type="project" value="TreeGrafter"/>
</dbReference>
<dbReference type="InterPro" id="IPR050275">
    <property type="entry name" value="PGM_Phosphatase"/>
</dbReference>
<proteinExistence type="predicted"/>
<reference evidence="1" key="1">
    <citation type="submission" date="2020-05" db="EMBL/GenBank/DDBJ databases">
        <authorList>
            <person name="Chiriac C."/>
            <person name="Salcher M."/>
            <person name="Ghai R."/>
            <person name="Kavagutti S V."/>
        </authorList>
    </citation>
    <scope>NUCLEOTIDE SEQUENCE</scope>
</reference>
<dbReference type="SMART" id="SM00855">
    <property type="entry name" value="PGAM"/>
    <property type="match status" value="1"/>
</dbReference>
<evidence type="ECO:0000313" key="1">
    <source>
        <dbReference type="EMBL" id="CAB4879534.1"/>
    </source>
</evidence>
<dbReference type="InterPro" id="IPR029033">
    <property type="entry name" value="His_PPase_superfam"/>
</dbReference>
<dbReference type="SUPFAM" id="SSF53254">
    <property type="entry name" value="Phosphoglycerate mutase-like"/>
    <property type="match status" value="1"/>
</dbReference>
<dbReference type="GO" id="GO:0101006">
    <property type="term" value="F:protein histidine phosphatase activity"/>
    <property type="evidence" value="ECO:0007669"/>
    <property type="project" value="TreeGrafter"/>
</dbReference>
<accession>A0A6J7EET8</accession>
<sequence length="192" mass="20821">MKFVLVRHGATEWSLSGRHTGRTDLPLLAQGRSQAESARPLVQAITAGCDAVALSSSPLIRAQETASIIVGAGKFDVDDRLREFDYGAYEGLTTPEIKAMVPDWTLWDGCPGGESMHHVVARVDAFLRDARARDVQVTVVFAHGHLLRILAARALDQPGSLGRHLALDTGSVSEIEDLRDGPAITRWNNCGR</sequence>
<dbReference type="PANTHER" id="PTHR48100:SF15">
    <property type="entry name" value="SEDOHEPTULOSE 1,7-BISPHOSPHATASE"/>
    <property type="match status" value="1"/>
</dbReference>
<dbReference type="AlphaFoldDB" id="A0A6J7EET8"/>
<dbReference type="InterPro" id="IPR013078">
    <property type="entry name" value="His_Pase_superF_clade-1"/>
</dbReference>
<name>A0A6J7EET8_9ZZZZ</name>
<dbReference type="Gene3D" id="3.40.50.1240">
    <property type="entry name" value="Phosphoglycerate mutase-like"/>
    <property type="match status" value="1"/>
</dbReference>
<dbReference type="EMBL" id="CAFBLP010000030">
    <property type="protein sequence ID" value="CAB4879534.1"/>
    <property type="molecule type" value="Genomic_DNA"/>
</dbReference>
<dbReference type="CDD" id="cd07067">
    <property type="entry name" value="HP_PGM_like"/>
    <property type="match status" value="1"/>
</dbReference>
<dbReference type="Pfam" id="PF00300">
    <property type="entry name" value="His_Phos_1"/>
    <property type="match status" value="1"/>
</dbReference>
<dbReference type="PANTHER" id="PTHR48100">
    <property type="entry name" value="BROAD-SPECIFICITY PHOSPHATASE YOR283W-RELATED"/>
    <property type="match status" value="1"/>
</dbReference>
<gene>
    <name evidence="1" type="ORF">UFOPK3376_01366</name>
</gene>
<protein>
    <submittedName>
        <fullName evidence="1">Unannotated protein</fullName>
    </submittedName>
</protein>